<feature type="domain" description="Rhodanese" evidence="1">
    <location>
        <begin position="20"/>
        <end position="101"/>
    </location>
</feature>
<dbReference type="Gene3D" id="3.40.250.10">
    <property type="entry name" value="Rhodanese-like domain"/>
    <property type="match status" value="1"/>
</dbReference>
<protein>
    <submittedName>
        <fullName evidence="2">Rhodanese-like domain-containing protein</fullName>
    </submittedName>
</protein>
<comment type="caution">
    <text evidence="2">The sequence shown here is derived from an EMBL/GenBank/DDBJ whole genome shotgun (WGS) entry which is preliminary data.</text>
</comment>
<dbReference type="Pfam" id="PF00581">
    <property type="entry name" value="Rhodanese"/>
    <property type="match status" value="1"/>
</dbReference>
<dbReference type="Proteomes" id="UP001597104">
    <property type="component" value="Unassembled WGS sequence"/>
</dbReference>
<dbReference type="InterPro" id="IPR001763">
    <property type="entry name" value="Rhodanese-like_dom"/>
</dbReference>
<sequence length="103" mass="11332">MVAFNMPKNMISATDLMAKLPTGVTLLDVRTPEEYRAGHIRQAQNFPLDSITEYAGTDKEVYAICHSGQRSAQACQILRDKGYNAISVRGGMNLWQGPVVTSD</sequence>
<dbReference type="PANTHER" id="PTHR43031">
    <property type="entry name" value="FAD-DEPENDENT OXIDOREDUCTASE"/>
    <property type="match status" value="1"/>
</dbReference>
<evidence type="ECO:0000313" key="2">
    <source>
        <dbReference type="EMBL" id="MFD0897287.1"/>
    </source>
</evidence>
<dbReference type="SMART" id="SM00450">
    <property type="entry name" value="RHOD"/>
    <property type="match status" value="1"/>
</dbReference>
<keyword evidence="3" id="KW-1185">Reference proteome</keyword>
<dbReference type="InterPro" id="IPR050229">
    <property type="entry name" value="GlpE_sulfurtransferase"/>
</dbReference>
<dbReference type="SUPFAM" id="SSF52821">
    <property type="entry name" value="Rhodanese/Cell cycle control phosphatase"/>
    <property type="match status" value="1"/>
</dbReference>
<evidence type="ECO:0000259" key="1">
    <source>
        <dbReference type="PROSITE" id="PS50206"/>
    </source>
</evidence>
<dbReference type="PANTHER" id="PTHR43031:SF1">
    <property type="entry name" value="PYRIDINE NUCLEOTIDE-DISULPHIDE OXIDOREDUCTASE"/>
    <property type="match status" value="1"/>
</dbReference>
<accession>A0ABW3ED32</accession>
<name>A0ABW3ED32_9LACO</name>
<reference evidence="3" key="1">
    <citation type="journal article" date="2019" name="Int. J. Syst. Evol. Microbiol.">
        <title>The Global Catalogue of Microorganisms (GCM) 10K type strain sequencing project: providing services to taxonomists for standard genome sequencing and annotation.</title>
        <authorList>
            <consortium name="The Broad Institute Genomics Platform"/>
            <consortium name="The Broad Institute Genome Sequencing Center for Infectious Disease"/>
            <person name="Wu L."/>
            <person name="Ma J."/>
        </authorList>
    </citation>
    <scope>NUCLEOTIDE SEQUENCE [LARGE SCALE GENOMIC DNA]</scope>
    <source>
        <strain evidence="3">CCM 8925</strain>
    </source>
</reference>
<gene>
    <name evidence="2" type="ORF">ACFQZ7_05990</name>
</gene>
<dbReference type="CDD" id="cd00158">
    <property type="entry name" value="RHOD"/>
    <property type="match status" value="1"/>
</dbReference>
<evidence type="ECO:0000313" key="3">
    <source>
        <dbReference type="Proteomes" id="UP001597104"/>
    </source>
</evidence>
<dbReference type="InterPro" id="IPR036873">
    <property type="entry name" value="Rhodanese-like_dom_sf"/>
</dbReference>
<organism evidence="2 3">
    <name type="scientific">Loigolactobacillus binensis</name>
    <dbReference type="NCBI Taxonomy" id="2559922"/>
    <lineage>
        <taxon>Bacteria</taxon>
        <taxon>Bacillati</taxon>
        <taxon>Bacillota</taxon>
        <taxon>Bacilli</taxon>
        <taxon>Lactobacillales</taxon>
        <taxon>Lactobacillaceae</taxon>
        <taxon>Loigolactobacillus</taxon>
    </lineage>
</organism>
<dbReference type="PROSITE" id="PS50206">
    <property type="entry name" value="RHODANESE_3"/>
    <property type="match status" value="1"/>
</dbReference>
<proteinExistence type="predicted"/>
<dbReference type="RefSeq" id="WP_137638782.1">
    <property type="nucleotide sequence ID" value="NZ_BJDN01000039.1"/>
</dbReference>
<dbReference type="EMBL" id="JBHTIO010000031">
    <property type="protein sequence ID" value="MFD0897287.1"/>
    <property type="molecule type" value="Genomic_DNA"/>
</dbReference>